<gene>
    <name evidence="2" type="ORF">ET471_04550</name>
</gene>
<dbReference type="Gene3D" id="3.40.50.10540">
    <property type="entry name" value="Crotonobetainyl-coa:carnitine coa-transferase, domain 1"/>
    <property type="match status" value="1"/>
</dbReference>
<evidence type="ECO:0000313" key="2">
    <source>
        <dbReference type="EMBL" id="QAY69401.1"/>
    </source>
</evidence>
<evidence type="ECO:0000313" key="3">
    <source>
        <dbReference type="Proteomes" id="UP000292118"/>
    </source>
</evidence>
<dbReference type="EMBL" id="CP035493">
    <property type="protein sequence ID" value="QAY69401.1"/>
    <property type="molecule type" value="Genomic_DNA"/>
</dbReference>
<dbReference type="SUPFAM" id="SSF89796">
    <property type="entry name" value="CoA-transferase family III (CaiB/BaiF)"/>
    <property type="match status" value="2"/>
</dbReference>
<dbReference type="KEGG" id="xya:ET471_04550"/>
<dbReference type="Proteomes" id="UP000292118">
    <property type="component" value="Chromosome"/>
</dbReference>
<organism evidence="2 3">
    <name type="scientific">Xylanimonas protaetiae</name>
    <dbReference type="NCBI Taxonomy" id="2509457"/>
    <lineage>
        <taxon>Bacteria</taxon>
        <taxon>Bacillati</taxon>
        <taxon>Actinomycetota</taxon>
        <taxon>Actinomycetes</taxon>
        <taxon>Micrococcales</taxon>
        <taxon>Promicromonosporaceae</taxon>
        <taxon>Xylanimonas</taxon>
    </lineage>
</organism>
<dbReference type="Pfam" id="PF02515">
    <property type="entry name" value="CoA_transf_3"/>
    <property type="match status" value="1"/>
</dbReference>
<accession>A0A4V0YFZ2</accession>
<dbReference type="AlphaFoldDB" id="A0A4V0YFZ2"/>
<sequence length="482" mass="49679">MDSPRVGASLVADYEAGAEVGPPPAAADWTGAAPDDGPPWLAATLPVLDLAAGSVQALRRAAQRAGASGPVVDGPLDLGRVAASFSSERLFRLDGHEVEGFAPMSGFFRSADGWVRTHANYPHHAHRLLAILGLHGLGESGLHGLAGPGQTGTVLPGSGPEVLARAVAGYRSQNLEDAAASGGAVVVRVRTEDEWRASAQGEAAASGPVVQVTRRDDIGPARPLGGGAAPLAGMRVLDLTRVIAGPVATRSLALLGADVLRVDPPVPAEIRWMHLDTGQGKRTALLDLHDDGDLARAQALLDDADALVTGYRPGAHELARLRVPPGIVHARVSAWGETGPWAQRRGFDSIVQAATGISIIESLGGDAREKTGPGVLPAQALDHATGYLLAAGVVDALRARSADGRGRDVVVSLARTAAWLLDAPGRDPQHPAPAPLPRDATVSHGHGPQVTTSRPALPGFDDYASPAHPWGTDHAAWATTTV</sequence>
<evidence type="ECO:0000256" key="1">
    <source>
        <dbReference type="SAM" id="MobiDB-lite"/>
    </source>
</evidence>
<dbReference type="InterPro" id="IPR003673">
    <property type="entry name" value="CoA-Trfase_fam_III"/>
</dbReference>
<protein>
    <recommendedName>
        <fullName evidence="4">CoA transferase</fullName>
    </recommendedName>
</protein>
<reference evidence="2 3" key="1">
    <citation type="submission" date="2019-01" db="EMBL/GenBank/DDBJ databases">
        <title>Genome sequencing of strain FW10M-9.</title>
        <authorList>
            <person name="Heo J."/>
            <person name="Kim S.-J."/>
            <person name="Kim J.-S."/>
            <person name="Hong S.-B."/>
            <person name="Kwon S.-W."/>
        </authorList>
    </citation>
    <scope>NUCLEOTIDE SEQUENCE [LARGE SCALE GENOMIC DNA]</scope>
    <source>
        <strain evidence="2 3">FW10M-9</strain>
    </source>
</reference>
<dbReference type="GO" id="GO:0003824">
    <property type="term" value="F:catalytic activity"/>
    <property type="evidence" value="ECO:0007669"/>
    <property type="project" value="InterPro"/>
</dbReference>
<feature type="region of interest" description="Disordered" evidence="1">
    <location>
        <begin position="423"/>
        <end position="462"/>
    </location>
</feature>
<dbReference type="InterPro" id="IPR050509">
    <property type="entry name" value="CoA-transferase_III"/>
</dbReference>
<name>A0A4V0YFZ2_9MICO</name>
<keyword evidence="3" id="KW-1185">Reference proteome</keyword>
<dbReference type="PANTHER" id="PTHR48228:SF4">
    <property type="entry name" value="BLR3030 PROTEIN"/>
    <property type="match status" value="1"/>
</dbReference>
<evidence type="ECO:0008006" key="4">
    <source>
        <dbReference type="Google" id="ProtNLM"/>
    </source>
</evidence>
<dbReference type="OrthoDB" id="9058532at2"/>
<dbReference type="RefSeq" id="WP_129186801.1">
    <property type="nucleotide sequence ID" value="NZ_CP035493.1"/>
</dbReference>
<proteinExistence type="predicted"/>
<dbReference type="InterPro" id="IPR023606">
    <property type="entry name" value="CoA-Trfase_III_dom_1_sf"/>
</dbReference>
<dbReference type="PANTHER" id="PTHR48228">
    <property type="entry name" value="SUCCINYL-COA--D-CITRAMALATE COA-TRANSFERASE"/>
    <property type="match status" value="1"/>
</dbReference>